<dbReference type="Proteomes" id="UP000287033">
    <property type="component" value="Unassembled WGS sequence"/>
</dbReference>
<dbReference type="PANTHER" id="PTHR10099">
    <property type="entry name" value="PHOSPHORIBOSYLFORMYLGLYCINAMIDINE SYNTHASE"/>
    <property type="match status" value="1"/>
</dbReference>
<dbReference type="OrthoDB" id="9396062at2759"/>
<gene>
    <name evidence="2" type="ORF">chiPu_0022795</name>
</gene>
<dbReference type="GO" id="GO:0006164">
    <property type="term" value="P:purine nucleotide biosynthetic process"/>
    <property type="evidence" value="ECO:0007669"/>
    <property type="project" value="TreeGrafter"/>
</dbReference>
<dbReference type="OMA" id="WPAKCEG"/>
<dbReference type="STRING" id="137246.A0A401T888"/>
<sequence>MWPAKLPGEEAALYDACKAMCLTLSELGVAFDGGKDSLSMAAHVGEEVVKAPGSLVILVYAVCPDITCTVTPDLKNPHGQGQLLYVPVTPGQYRMGGGALAQCYSQLENVCPDMDSPQQLISCFKVTQQLLE</sequence>
<proteinExistence type="predicted"/>
<comment type="caution">
    <text evidence="2">The sequence shown here is derived from an EMBL/GenBank/DDBJ whole genome shotgun (WGS) entry which is preliminary data.</text>
</comment>
<dbReference type="GO" id="GO:0004642">
    <property type="term" value="F:phosphoribosylformylglycinamidine synthase activity"/>
    <property type="evidence" value="ECO:0007669"/>
    <property type="project" value="TreeGrafter"/>
</dbReference>
<dbReference type="GO" id="GO:0005737">
    <property type="term" value="C:cytoplasm"/>
    <property type="evidence" value="ECO:0007669"/>
    <property type="project" value="TreeGrafter"/>
</dbReference>
<feature type="domain" description="FGAR-AT PurM N-terminal-like" evidence="1">
    <location>
        <begin position="1"/>
        <end position="61"/>
    </location>
</feature>
<dbReference type="InterPro" id="IPR036676">
    <property type="entry name" value="PurM-like_C_sf"/>
</dbReference>
<evidence type="ECO:0000259" key="1">
    <source>
        <dbReference type="Pfam" id="PF22689"/>
    </source>
</evidence>
<dbReference type="Pfam" id="PF22689">
    <property type="entry name" value="FGAR-AT_PurM_N-like"/>
    <property type="match status" value="1"/>
</dbReference>
<evidence type="ECO:0000313" key="3">
    <source>
        <dbReference type="Proteomes" id="UP000287033"/>
    </source>
</evidence>
<dbReference type="SUPFAM" id="SSF56042">
    <property type="entry name" value="PurM C-terminal domain-like"/>
    <property type="match status" value="1"/>
</dbReference>
<dbReference type="PANTHER" id="PTHR10099:SF1">
    <property type="entry name" value="PHOSPHORIBOSYLFORMYLGLYCINAMIDINE SYNTHASE"/>
    <property type="match status" value="1"/>
</dbReference>
<name>A0A401T888_CHIPU</name>
<dbReference type="EMBL" id="BEZZ01011336">
    <property type="protein sequence ID" value="GCC38886.1"/>
    <property type="molecule type" value="Genomic_DNA"/>
</dbReference>
<organism evidence="2 3">
    <name type="scientific">Chiloscyllium punctatum</name>
    <name type="common">Brownbanded bambooshark</name>
    <name type="synonym">Hemiscyllium punctatum</name>
    <dbReference type="NCBI Taxonomy" id="137246"/>
    <lineage>
        <taxon>Eukaryota</taxon>
        <taxon>Metazoa</taxon>
        <taxon>Chordata</taxon>
        <taxon>Craniata</taxon>
        <taxon>Vertebrata</taxon>
        <taxon>Chondrichthyes</taxon>
        <taxon>Elasmobranchii</taxon>
        <taxon>Galeomorphii</taxon>
        <taxon>Galeoidea</taxon>
        <taxon>Orectolobiformes</taxon>
        <taxon>Hemiscylliidae</taxon>
        <taxon>Chiloscyllium</taxon>
    </lineage>
</organism>
<accession>A0A401T888</accession>
<dbReference type="InterPro" id="IPR036921">
    <property type="entry name" value="PurM-like_N_sf"/>
</dbReference>
<dbReference type="SUPFAM" id="SSF55326">
    <property type="entry name" value="PurM N-terminal domain-like"/>
    <property type="match status" value="1"/>
</dbReference>
<dbReference type="InterPro" id="IPR055181">
    <property type="entry name" value="FGAR-AT_PurM_N-like"/>
</dbReference>
<feature type="non-terminal residue" evidence="2">
    <location>
        <position position="132"/>
    </location>
</feature>
<dbReference type="AlphaFoldDB" id="A0A401T888"/>
<keyword evidence="3" id="KW-1185">Reference proteome</keyword>
<reference evidence="2 3" key="1">
    <citation type="journal article" date="2018" name="Nat. Ecol. Evol.">
        <title>Shark genomes provide insights into elasmobranch evolution and the origin of vertebrates.</title>
        <authorList>
            <person name="Hara Y"/>
            <person name="Yamaguchi K"/>
            <person name="Onimaru K"/>
            <person name="Kadota M"/>
            <person name="Koyanagi M"/>
            <person name="Keeley SD"/>
            <person name="Tatsumi K"/>
            <person name="Tanaka K"/>
            <person name="Motone F"/>
            <person name="Kageyama Y"/>
            <person name="Nozu R"/>
            <person name="Adachi N"/>
            <person name="Nishimura O"/>
            <person name="Nakagawa R"/>
            <person name="Tanegashima C"/>
            <person name="Kiyatake I"/>
            <person name="Matsumoto R"/>
            <person name="Murakumo K"/>
            <person name="Nishida K"/>
            <person name="Terakita A"/>
            <person name="Kuratani S"/>
            <person name="Sato K"/>
            <person name="Hyodo S Kuraku.S."/>
        </authorList>
    </citation>
    <scope>NUCLEOTIDE SEQUENCE [LARGE SCALE GENOMIC DNA]</scope>
</reference>
<protein>
    <recommendedName>
        <fullName evidence="1">FGAR-AT PurM N-terminal-like domain-containing protein</fullName>
    </recommendedName>
</protein>
<evidence type="ECO:0000313" key="2">
    <source>
        <dbReference type="EMBL" id="GCC38886.1"/>
    </source>
</evidence>